<dbReference type="CDD" id="cd13137">
    <property type="entry name" value="MATE_NorM_like"/>
    <property type="match status" value="1"/>
</dbReference>
<dbReference type="GO" id="GO:0015297">
    <property type="term" value="F:antiporter activity"/>
    <property type="evidence" value="ECO:0007669"/>
    <property type="project" value="UniProtKB-KW"/>
</dbReference>
<feature type="transmembrane region" description="Helical" evidence="10">
    <location>
        <begin position="289"/>
        <end position="308"/>
    </location>
</feature>
<dbReference type="AlphaFoldDB" id="A0A518K309"/>
<dbReference type="InterPro" id="IPR002528">
    <property type="entry name" value="MATE_fam"/>
</dbReference>
<evidence type="ECO:0000256" key="6">
    <source>
        <dbReference type="ARBA" id="ARBA00022989"/>
    </source>
</evidence>
<organism evidence="11 12">
    <name type="scientific">Botrimarina mediterranea</name>
    <dbReference type="NCBI Taxonomy" id="2528022"/>
    <lineage>
        <taxon>Bacteria</taxon>
        <taxon>Pseudomonadati</taxon>
        <taxon>Planctomycetota</taxon>
        <taxon>Planctomycetia</taxon>
        <taxon>Pirellulales</taxon>
        <taxon>Lacipirellulaceae</taxon>
        <taxon>Botrimarina</taxon>
    </lineage>
</organism>
<dbReference type="InterPro" id="IPR048279">
    <property type="entry name" value="MdtK-like"/>
</dbReference>
<dbReference type="KEGG" id="bmei:Spa11_03220"/>
<proteinExistence type="predicted"/>
<feature type="transmembrane region" description="Helical" evidence="10">
    <location>
        <begin position="360"/>
        <end position="380"/>
    </location>
</feature>
<keyword evidence="7" id="KW-0406">Ion transport</keyword>
<dbReference type="PIRSF" id="PIRSF006603">
    <property type="entry name" value="DinF"/>
    <property type="match status" value="1"/>
</dbReference>
<dbReference type="RefSeq" id="WP_145105900.1">
    <property type="nucleotide sequence ID" value="NZ_CP036349.1"/>
</dbReference>
<evidence type="ECO:0000256" key="9">
    <source>
        <dbReference type="ARBA" id="ARBA00031636"/>
    </source>
</evidence>
<dbReference type="GO" id="GO:0005886">
    <property type="term" value="C:plasma membrane"/>
    <property type="evidence" value="ECO:0007669"/>
    <property type="project" value="UniProtKB-SubCell"/>
</dbReference>
<feature type="transmembrane region" description="Helical" evidence="10">
    <location>
        <begin position="246"/>
        <end position="269"/>
    </location>
</feature>
<protein>
    <recommendedName>
        <fullName evidence="9">Multidrug-efflux transporter</fullName>
    </recommendedName>
</protein>
<evidence type="ECO:0000313" key="12">
    <source>
        <dbReference type="Proteomes" id="UP000316426"/>
    </source>
</evidence>
<evidence type="ECO:0000256" key="3">
    <source>
        <dbReference type="ARBA" id="ARBA00022449"/>
    </source>
</evidence>
<keyword evidence="3" id="KW-0050">Antiport</keyword>
<evidence type="ECO:0000313" key="11">
    <source>
        <dbReference type="EMBL" id="QDV72150.1"/>
    </source>
</evidence>
<evidence type="ECO:0000256" key="10">
    <source>
        <dbReference type="SAM" id="Phobius"/>
    </source>
</evidence>
<feature type="transmembrane region" description="Helical" evidence="10">
    <location>
        <begin position="392"/>
        <end position="413"/>
    </location>
</feature>
<evidence type="ECO:0000256" key="1">
    <source>
        <dbReference type="ARBA" id="ARBA00004651"/>
    </source>
</evidence>
<keyword evidence="8 10" id="KW-0472">Membrane</keyword>
<evidence type="ECO:0000256" key="2">
    <source>
        <dbReference type="ARBA" id="ARBA00022448"/>
    </source>
</evidence>
<evidence type="ECO:0000256" key="8">
    <source>
        <dbReference type="ARBA" id="ARBA00023136"/>
    </source>
</evidence>
<keyword evidence="4" id="KW-1003">Cell membrane</keyword>
<evidence type="ECO:0000256" key="5">
    <source>
        <dbReference type="ARBA" id="ARBA00022692"/>
    </source>
</evidence>
<dbReference type="Proteomes" id="UP000316426">
    <property type="component" value="Chromosome"/>
</dbReference>
<feature type="transmembrane region" description="Helical" evidence="10">
    <location>
        <begin position="100"/>
        <end position="124"/>
    </location>
</feature>
<name>A0A518K309_9BACT</name>
<feature type="transmembrane region" description="Helical" evidence="10">
    <location>
        <begin position="166"/>
        <end position="185"/>
    </location>
</feature>
<feature type="transmembrane region" description="Helical" evidence="10">
    <location>
        <begin position="55"/>
        <end position="79"/>
    </location>
</feature>
<keyword evidence="2" id="KW-0813">Transport</keyword>
<evidence type="ECO:0000256" key="4">
    <source>
        <dbReference type="ARBA" id="ARBA00022475"/>
    </source>
</evidence>
<dbReference type="GO" id="GO:0042910">
    <property type="term" value="F:xenobiotic transmembrane transporter activity"/>
    <property type="evidence" value="ECO:0007669"/>
    <property type="project" value="InterPro"/>
</dbReference>
<keyword evidence="12" id="KW-1185">Reference proteome</keyword>
<dbReference type="PANTHER" id="PTHR43298">
    <property type="entry name" value="MULTIDRUG RESISTANCE PROTEIN NORM-RELATED"/>
    <property type="match status" value="1"/>
</dbReference>
<dbReference type="Pfam" id="PF01554">
    <property type="entry name" value="MatE"/>
    <property type="match status" value="2"/>
</dbReference>
<evidence type="ECO:0000256" key="7">
    <source>
        <dbReference type="ARBA" id="ARBA00023065"/>
    </source>
</evidence>
<reference evidence="11 12" key="1">
    <citation type="submission" date="2019-02" db="EMBL/GenBank/DDBJ databases">
        <title>Deep-cultivation of Planctomycetes and their phenomic and genomic characterization uncovers novel biology.</title>
        <authorList>
            <person name="Wiegand S."/>
            <person name="Jogler M."/>
            <person name="Boedeker C."/>
            <person name="Pinto D."/>
            <person name="Vollmers J."/>
            <person name="Rivas-Marin E."/>
            <person name="Kohn T."/>
            <person name="Peeters S.H."/>
            <person name="Heuer A."/>
            <person name="Rast P."/>
            <person name="Oberbeckmann S."/>
            <person name="Bunk B."/>
            <person name="Jeske O."/>
            <person name="Meyerdierks A."/>
            <person name="Storesund J.E."/>
            <person name="Kallscheuer N."/>
            <person name="Luecker S."/>
            <person name="Lage O.M."/>
            <person name="Pohl T."/>
            <person name="Merkel B.J."/>
            <person name="Hornburger P."/>
            <person name="Mueller R.-W."/>
            <person name="Bruemmer F."/>
            <person name="Labrenz M."/>
            <person name="Spormann A.M."/>
            <person name="Op den Camp H."/>
            <person name="Overmann J."/>
            <person name="Amann R."/>
            <person name="Jetten M.S.M."/>
            <person name="Mascher T."/>
            <person name="Medema M.H."/>
            <person name="Devos D.P."/>
            <person name="Kaster A.-K."/>
            <person name="Ovreas L."/>
            <person name="Rohde M."/>
            <person name="Galperin M.Y."/>
            <person name="Jogler C."/>
        </authorList>
    </citation>
    <scope>NUCLEOTIDE SEQUENCE [LARGE SCALE GENOMIC DNA]</scope>
    <source>
        <strain evidence="11 12">Spa11</strain>
    </source>
</reference>
<dbReference type="InterPro" id="IPR050222">
    <property type="entry name" value="MATE_MdtK"/>
</dbReference>
<sequence length="465" mass="48196">MSSSLIQSPGTIRPLLRLSMPVLAEQALHMTVGLSDLVITGRFLEGTANVASMTLVIYLLWLVGMLFAVIATGSTPLVARFTGAGQRDLANLATNQSITAGLVWAALLMAVGLPIAAPAVGLMGLEGASAAGATRYLMIELCVLPAIMLERVGIACLRGAGDTMSGLWAMILVNIVNIAVSYTLVTGAGGLFPSFGYDGVALGTASGHLVGGGLLLAMLVVGRAGLRLRLPQMKPDPAMIRRLLRIGIPGGVEAILIVTCNLIYLRIVLKLGDVAAAAHGVAIQVESLAFMPGGAFQIAAGTMTGQYLGAGDPHRAARSAWIATAIASAIMVAAGALFWLDTETLIGWFLKDKPEVVPLAAQLLRLISLAMLPLAISMVLAGALRGAGDTRWPLVITVIGFGLFRVPIATYFAQDTVTLPLIGTTFAGAGLGAVGAWYGAVSDLCVRAALMLGRFLHGGWKHVEV</sequence>
<dbReference type="GO" id="GO:0006811">
    <property type="term" value="P:monoatomic ion transport"/>
    <property type="evidence" value="ECO:0007669"/>
    <property type="project" value="UniProtKB-KW"/>
</dbReference>
<dbReference type="PANTHER" id="PTHR43298:SF2">
    <property type="entry name" value="FMN_FAD EXPORTER YEEO-RELATED"/>
    <property type="match status" value="1"/>
</dbReference>
<feature type="transmembrane region" description="Helical" evidence="10">
    <location>
        <begin position="320"/>
        <end position="340"/>
    </location>
</feature>
<dbReference type="NCBIfam" id="TIGR00797">
    <property type="entry name" value="matE"/>
    <property type="match status" value="1"/>
</dbReference>
<feature type="transmembrane region" description="Helical" evidence="10">
    <location>
        <begin position="136"/>
        <end position="154"/>
    </location>
</feature>
<feature type="transmembrane region" description="Helical" evidence="10">
    <location>
        <begin position="205"/>
        <end position="226"/>
    </location>
</feature>
<keyword evidence="5 10" id="KW-0812">Transmembrane</keyword>
<dbReference type="EMBL" id="CP036349">
    <property type="protein sequence ID" value="QDV72150.1"/>
    <property type="molecule type" value="Genomic_DNA"/>
</dbReference>
<keyword evidence="6 10" id="KW-1133">Transmembrane helix</keyword>
<gene>
    <name evidence="11" type="primary">mdtK</name>
    <name evidence="11" type="ORF">Spa11_03220</name>
</gene>
<comment type="subcellular location">
    <subcellularLocation>
        <location evidence="1">Cell membrane</location>
        <topology evidence="1">Multi-pass membrane protein</topology>
    </subcellularLocation>
</comment>
<feature type="transmembrane region" description="Helical" evidence="10">
    <location>
        <begin position="419"/>
        <end position="441"/>
    </location>
</feature>
<accession>A0A518K309</accession>